<gene>
    <name evidence="7" type="ORF">PFISCL1PPCAC_20037</name>
</gene>
<dbReference type="GO" id="GO:0070453">
    <property type="term" value="P:regulation of heme biosynthetic process"/>
    <property type="evidence" value="ECO:0007669"/>
    <property type="project" value="TreeGrafter"/>
</dbReference>
<evidence type="ECO:0000256" key="5">
    <source>
        <dbReference type="ARBA" id="ARBA00023136"/>
    </source>
</evidence>
<evidence type="ECO:0000256" key="3">
    <source>
        <dbReference type="ARBA" id="ARBA00022692"/>
    </source>
</evidence>
<keyword evidence="5 6" id="KW-0472">Membrane</keyword>
<evidence type="ECO:0000313" key="8">
    <source>
        <dbReference type="Proteomes" id="UP001432322"/>
    </source>
</evidence>
<keyword evidence="8" id="KW-1185">Reference proteome</keyword>
<feature type="transmembrane region" description="Helical" evidence="6">
    <location>
        <begin position="77"/>
        <end position="98"/>
    </location>
</feature>
<comment type="caution">
    <text evidence="7">The sequence shown here is derived from an EMBL/GenBank/DDBJ whole genome shotgun (WGS) entry which is preliminary data.</text>
</comment>
<dbReference type="InterPro" id="IPR005349">
    <property type="entry name" value="TMEM14"/>
</dbReference>
<evidence type="ECO:0000256" key="1">
    <source>
        <dbReference type="ARBA" id="ARBA00004370"/>
    </source>
</evidence>
<dbReference type="Gene3D" id="1.10.10.1740">
    <property type="entry name" value="Transmembrane protein 14-like"/>
    <property type="match status" value="1"/>
</dbReference>
<proteinExistence type="inferred from homology"/>
<feature type="transmembrane region" description="Helical" evidence="6">
    <location>
        <begin position="43"/>
        <end position="65"/>
    </location>
</feature>
<dbReference type="Proteomes" id="UP001432322">
    <property type="component" value="Unassembled WGS sequence"/>
</dbReference>
<dbReference type="AlphaFoldDB" id="A0AAV5WE62"/>
<keyword evidence="3 6" id="KW-0812">Transmembrane</keyword>
<evidence type="ECO:0000256" key="2">
    <source>
        <dbReference type="ARBA" id="ARBA00007590"/>
    </source>
</evidence>
<evidence type="ECO:0000256" key="6">
    <source>
        <dbReference type="SAM" id="Phobius"/>
    </source>
</evidence>
<comment type="similarity">
    <text evidence="2">Belongs to the TMEM14 family.</text>
</comment>
<name>A0AAV5WE62_9BILA</name>
<dbReference type="InterPro" id="IPR044890">
    <property type="entry name" value="TMEM14_sf"/>
</dbReference>
<feature type="transmembrane region" description="Helical" evidence="6">
    <location>
        <begin position="7"/>
        <end position="23"/>
    </location>
</feature>
<sequence>MNRDTICLLYAGCLAVGGLVGYLKKGSLPSLLAGVGTGGILGLSTYFALPFQPTIVALISGALTVAMGNRYRKGGKFFPPGAVAIVSGIVFVGQALYISNNGWTR</sequence>
<accession>A0AAV5WE62</accession>
<evidence type="ECO:0000313" key="7">
    <source>
        <dbReference type="EMBL" id="GMT28740.1"/>
    </source>
</evidence>
<dbReference type="EMBL" id="BTSY01000005">
    <property type="protein sequence ID" value="GMT28740.1"/>
    <property type="molecule type" value="Genomic_DNA"/>
</dbReference>
<dbReference type="PANTHER" id="PTHR12668">
    <property type="entry name" value="TRANSMEMBRANE PROTEIN 14, 15"/>
    <property type="match status" value="1"/>
</dbReference>
<organism evidence="7 8">
    <name type="scientific">Pristionchus fissidentatus</name>
    <dbReference type="NCBI Taxonomy" id="1538716"/>
    <lineage>
        <taxon>Eukaryota</taxon>
        <taxon>Metazoa</taxon>
        <taxon>Ecdysozoa</taxon>
        <taxon>Nematoda</taxon>
        <taxon>Chromadorea</taxon>
        <taxon>Rhabditida</taxon>
        <taxon>Rhabditina</taxon>
        <taxon>Diplogasteromorpha</taxon>
        <taxon>Diplogasteroidea</taxon>
        <taxon>Neodiplogasteridae</taxon>
        <taxon>Pristionchus</taxon>
    </lineage>
</organism>
<evidence type="ECO:0008006" key="9">
    <source>
        <dbReference type="Google" id="ProtNLM"/>
    </source>
</evidence>
<comment type="subcellular location">
    <subcellularLocation>
        <location evidence="1">Membrane</location>
    </subcellularLocation>
</comment>
<dbReference type="PANTHER" id="PTHR12668:SF43">
    <property type="entry name" value="TRANSMEMBRANE PROTEIN 14 HOMOLOG"/>
    <property type="match status" value="1"/>
</dbReference>
<reference evidence="7" key="1">
    <citation type="submission" date="2023-10" db="EMBL/GenBank/DDBJ databases">
        <title>Genome assembly of Pristionchus species.</title>
        <authorList>
            <person name="Yoshida K."/>
            <person name="Sommer R.J."/>
        </authorList>
    </citation>
    <scope>NUCLEOTIDE SEQUENCE</scope>
    <source>
        <strain evidence="7">RS5133</strain>
    </source>
</reference>
<protein>
    <recommendedName>
        <fullName evidence="9">Transmembrane protein 14C</fullName>
    </recommendedName>
</protein>
<dbReference type="GO" id="GO:0031966">
    <property type="term" value="C:mitochondrial membrane"/>
    <property type="evidence" value="ECO:0007669"/>
    <property type="project" value="TreeGrafter"/>
</dbReference>
<evidence type="ECO:0000256" key="4">
    <source>
        <dbReference type="ARBA" id="ARBA00022989"/>
    </source>
</evidence>
<keyword evidence="4 6" id="KW-1133">Transmembrane helix</keyword>
<dbReference type="Pfam" id="PF03647">
    <property type="entry name" value="Tmemb_14"/>
    <property type="match status" value="1"/>
</dbReference>